<gene>
    <name evidence="1" type="ORF">K491DRAFT_75555</name>
</gene>
<sequence length="206" mass="21116">MQSRRRSYAGHAGPDGVGAASVALLPARCSVRHVGVGGEDTQRFGAPSVVQMPIEDFWPAMLCALTLARRLLSRGLLLQGVLSIVASCGRVEASSTETPPAANGNALAGCWLLAAGCCRLRATAPRLICCVKVSLLPLSIFAAIPRPPSPSSLPSSVPACHPALLAVRPSGVDGPPCAANHAQGSFVAEALAVRDSLSGHLPRCGQ</sequence>
<accession>A0A6A6SW73</accession>
<dbReference type="EMBL" id="MU004414">
    <property type="protein sequence ID" value="KAF2651939.1"/>
    <property type="molecule type" value="Genomic_DNA"/>
</dbReference>
<name>A0A6A6SW73_9PLEO</name>
<proteinExistence type="predicted"/>
<organism evidence="1 2">
    <name type="scientific">Lophiostoma macrostomum CBS 122681</name>
    <dbReference type="NCBI Taxonomy" id="1314788"/>
    <lineage>
        <taxon>Eukaryota</taxon>
        <taxon>Fungi</taxon>
        <taxon>Dikarya</taxon>
        <taxon>Ascomycota</taxon>
        <taxon>Pezizomycotina</taxon>
        <taxon>Dothideomycetes</taxon>
        <taxon>Pleosporomycetidae</taxon>
        <taxon>Pleosporales</taxon>
        <taxon>Lophiostomataceae</taxon>
        <taxon>Lophiostoma</taxon>
    </lineage>
</organism>
<dbReference type="AlphaFoldDB" id="A0A6A6SW73"/>
<dbReference type="Proteomes" id="UP000799324">
    <property type="component" value="Unassembled WGS sequence"/>
</dbReference>
<protein>
    <submittedName>
        <fullName evidence="1">Uncharacterized protein</fullName>
    </submittedName>
</protein>
<evidence type="ECO:0000313" key="1">
    <source>
        <dbReference type="EMBL" id="KAF2651939.1"/>
    </source>
</evidence>
<reference evidence="1" key="1">
    <citation type="journal article" date="2020" name="Stud. Mycol.">
        <title>101 Dothideomycetes genomes: a test case for predicting lifestyles and emergence of pathogens.</title>
        <authorList>
            <person name="Haridas S."/>
            <person name="Albert R."/>
            <person name="Binder M."/>
            <person name="Bloem J."/>
            <person name="Labutti K."/>
            <person name="Salamov A."/>
            <person name="Andreopoulos B."/>
            <person name="Baker S."/>
            <person name="Barry K."/>
            <person name="Bills G."/>
            <person name="Bluhm B."/>
            <person name="Cannon C."/>
            <person name="Castanera R."/>
            <person name="Culley D."/>
            <person name="Daum C."/>
            <person name="Ezra D."/>
            <person name="Gonzalez J."/>
            <person name="Henrissat B."/>
            <person name="Kuo A."/>
            <person name="Liang C."/>
            <person name="Lipzen A."/>
            <person name="Lutzoni F."/>
            <person name="Magnuson J."/>
            <person name="Mondo S."/>
            <person name="Nolan M."/>
            <person name="Ohm R."/>
            <person name="Pangilinan J."/>
            <person name="Park H.-J."/>
            <person name="Ramirez L."/>
            <person name="Alfaro M."/>
            <person name="Sun H."/>
            <person name="Tritt A."/>
            <person name="Yoshinaga Y."/>
            <person name="Zwiers L.-H."/>
            <person name="Turgeon B."/>
            <person name="Goodwin S."/>
            <person name="Spatafora J."/>
            <person name="Crous P."/>
            <person name="Grigoriev I."/>
        </authorList>
    </citation>
    <scope>NUCLEOTIDE SEQUENCE</scope>
    <source>
        <strain evidence="1">CBS 122681</strain>
    </source>
</reference>
<keyword evidence="2" id="KW-1185">Reference proteome</keyword>
<evidence type="ECO:0000313" key="2">
    <source>
        <dbReference type="Proteomes" id="UP000799324"/>
    </source>
</evidence>